<comment type="caution">
    <text evidence="1">The sequence shown here is derived from an EMBL/GenBank/DDBJ whole genome shotgun (WGS) entry which is preliminary data.</text>
</comment>
<dbReference type="Proteomes" id="UP000324222">
    <property type="component" value="Unassembled WGS sequence"/>
</dbReference>
<gene>
    <name evidence="1" type="ORF">E2C01_014529</name>
</gene>
<evidence type="ECO:0000313" key="1">
    <source>
        <dbReference type="EMBL" id="MPC21541.1"/>
    </source>
</evidence>
<dbReference type="AlphaFoldDB" id="A0A5B7DJ30"/>
<proteinExistence type="predicted"/>
<name>A0A5B7DJ30_PORTR</name>
<protein>
    <submittedName>
        <fullName evidence="1">Uncharacterized protein</fullName>
    </submittedName>
</protein>
<organism evidence="1 2">
    <name type="scientific">Portunus trituberculatus</name>
    <name type="common">Swimming crab</name>
    <name type="synonym">Neptunus trituberculatus</name>
    <dbReference type="NCBI Taxonomy" id="210409"/>
    <lineage>
        <taxon>Eukaryota</taxon>
        <taxon>Metazoa</taxon>
        <taxon>Ecdysozoa</taxon>
        <taxon>Arthropoda</taxon>
        <taxon>Crustacea</taxon>
        <taxon>Multicrustacea</taxon>
        <taxon>Malacostraca</taxon>
        <taxon>Eumalacostraca</taxon>
        <taxon>Eucarida</taxon>
        <taxon>Decapoda</taxon>
        <taxon>Pleocyemata</taxon>
        <taxon>Brachyura</taxon>
        <taxon>Eubrachyura</taxon>
        <taxon>Portunoidea</taxon>
        <taxon>Portunidae</taxon>
        <taxon>Portuninae</taxon>
        <taxon>Portunus</taxon>
    </lineage>
</organism>
<evidence type="ECO:0000313" key="2">
    <source>
        <dbReference type="Proteomes" id="UP000324222"/>
    </source>
</evidence>
<reference evidence="1 2" key="1">
    <citation type="submission" date="2019-05" db="EMBL/GenBank/DDBJ databases">
        <title>Another draft genome of Portunus trituberculatus and its Hox gene families provides insights of decapod evolution.</title>
        <authorList>
            <person name="Jeong J.-H."/>
            <person name="Song I."/>
            <person name="Kim S."/>
            <person name="Choi T."/>
            <person name="Kim D."/>
            <person name="Ryu S."/>
            <person name="Kim W."/>
        </authorList>
    </citation>
    <scope>NUCLEOTIDE SEQUENCE [LARGE SCALE GENOMIC DNA]</scope>
    <source>
        <tissue evidence="1">Muscle</tissue>
    </source>
</reference>
<dbReference type="EMBL" id="VSRR010000988">
    <property type="protein sequence ID" value="MPC21541.1"/>
    <property type="molecule type" value="Genomic_DNA"/>
</dbReference>
<keyword evidence="2" id="KW-1185">Reference proteome</keyword>
<sequence length="110" mass="11976">MSGSLCKGATRAPSPHQYWRLLDRHGGYPRRVALRHPRAQWLCRQMEGVRMCSCLALATPSYVCGGGDEMRISAWVLPTPPPHQCWPIPDLTDTGGVPQTGAMLAPAGLP</sequence>
<accession>A0A5B7DJ30</accession>